<dbReference type="AlphaFoldDB" id="A0AAD7PHI8"/>
<evidence type="ECO:0000313" key="14">
    <source>
        <dbReference type="Proteomes" id="UP001163823"/>
    </source>
</evidence>
<evidence type="ECO:0000256" key="7">
    <source>
        <dbReference type="ARBA" id="ARBA00023065"/>
    </source>
</evidence>
<feature type="transmembrane region" description="Helical" evidence="10">
    <location>
        <begin position="331"/>
        <end position="350"/>
    </location>
</feature>
<proteinExistence type="inferred from homology"/>
<name>A0AAD7PHI8_QUISA</name>
<evidence type="ECO:0000256" key="3">
    <source>
        <dbReference type="ARBA" id="ARBA00022538"/>
    </source>
</evidence>
<dbReference type="Pfam" id="PF00999">
    <property type="entry name" value="Na_H_Exchanger"/>
    <property type="match status" value="1"/>
</dbReference>
<dbReference type="Gene3D" id="1.20.1530.20">
    <property type="match status" value="1"/>
</dbReference>
<evidence type="ECO:0000256" key="10">
    <source>
        <dbReference type="SAM" id="Phobius"/>
    </source>
</evidence>
<feature type="transmembrane region" description="Helical" evidence="10">
    <location>
        <begin position="282"/>
        <end position="311"/>
    </location>
</feature>
<comment type="caution">
    <text evidence="13">The sequence shown here is derived from an EMBL/GenBank/DDBJ whole genome shotgun (WGS) entry which is preliminary data.</text>
</comment>
<evidence type="ECO:0000313" key="13">
    <source>
        <dbReference type="EMBL" id="KAJ7955813.1"/>
    </source>
</evidence>
<keyword evidence="4 10" id="KW-0812">Transmembrane</keyword>
<dbReference type="GO" id="GO:0006813">
    <property type="term" value="P:potassium ion transport"/>
    <property type="evidence" value="ECO:0007669"/>
    <property type="project" value="UniProtKB-KW"/>
</dbReference>
<evidence type="ECO:0000256" key="5">
    <source>
        <dbReference type="ARBA" id="ARBA00022958"/>
    </source>
</evidence>
<keyword evidence="7" id="KW-0406">Ion transport</keyword>
<keyword evidence="5" id="KW-0630">Potassium</keyword>
<evidence type="ECO:0000259" key="12">
    <source>
        <dbReference type="Pfam" id="PF23259"/>
    </source>
</evidence>
<evidence type="ECO:0000256" key="4">
    <source>
        <dbReference type="ARBA" id="ARBA00022692"/>
    </source>
</evidence>
<organism evidence="13 14">
    <name type="scientific">Quillaja saponaria</name>
    <name type="common">Soap bark tree</name>
    <dbReference type="NCBI Taxonomy" id="32244"/>
    <lineage>
        <taxon>Eukaryota</taxon>
        <taxon>Viridiplantae</taxon>
        <taxon>Streptophyta</taxon>
        <taxon>Embryophyta</taxon>
        <taxon>Tracheophyta</taxon>
        <taxon>Spermatophyta</taxon>
        <taxon>Magnoliopsida</taxon>
        <taxon>eudicotyledons</taxon>
        <taxon>Gunneridae</taxon>
        <taxon>Pentapetalae</taxon>
        <taxon>rosids</taxon>
        <taxon>fabids</taxon>
        <taxon>Fabales</taxon>
        <taxon>Quillajaceae</taxon>
        <taxon>Quillaja</taxon>
    </lineage>
</organism>
<evidence type="ECO:0000259" key="11">
    <source>
        <dbReference type="Pfam" id="PF00999"/>
    </source>
</evidence>
<evidence type="ECO:0000256" key="1">
    <source>
        <dbReference type="ARBA" id="ARBA00004141"/>
    </source>
</evidence>
<dbReference type="Proteomes" id="UP001163823">
    <property type="component" value="Chromosome 9"/>
</dbReference>
<feature type="transmembrane region" description="Helical" evidence="10">
    <location>
        <begin position="143"/>
        <end position="162"/>
    </location>
</feature>
<feature type="transmembrane region" description="Helical" evidence="10">
    <location>
        <begin position="419"/>
        <end position="440"/>
    </location>
</feature>
<feature type="transmembrane region" description="Helical" evidence="10">
    <location>
        <begin position="75"/>
        <end position="97"/>
    </location>
</feature>
<dbReference type="PANTHER" id="PTHR32468:SF74">
    <property type="entry name" value="CATION_H(+) ANTIPORTER 21-RELATED"/>
    <property type="match status" value="1"/>
</dbReference>
<feature type="domain" description="Cation/H(+) antiporter C-terminal" evidence="12">
    <location>
        <begin position="667"/>
        <end position="834"/>
    </location>
</feature>
<keyword evidence="8 10" id="KW-0472">Membrane</keyword>
<evidence type="ECO:0000256" key="2">
    <source>
        <dbReference type="ARBA" id="ARBA00022448"/>
    </source>
</evidence>
<feature type="transmembrane region" description="Helical" evidence="10">
    <location>
        <begin position="212"/>
        <end position="233"/>
    </location>
</feature>
<dbReference type="InterPro" id="IPR057290">
    <property type="entry name" value="CHX17_C"/>
</dbReference>
<evidence type="ECO:0000256" key="6">
    <source>
        <dbReference type="ARBA" id="ARBA00022989"/>
    </source>
</evidence>
<comment type="similarity">
    <text evidence="9">Belongs to the monovalent cation:proton antiporter 2 (CPA2) transporter (TC 2.A.37) family. CHX (TC 2.A.37.4) subfamily.</text>
</comment>
<keyword evidence="2" id="KW-0813">Transport</keyword>
<dbReference type="Pfam" id="PF23259">
    <property type="entry name" value="CHX17_C"/>
    <property type="match status" value="1"/>
</dbReference>
<evidence type="ECO:0000256" key="8">
    <source>
        <dbReference type="ARBA" id="ARBA00023136"/>
    </source>
</evidence>
<dbReference type="GO" id="GO:0015297">
    <property type="term" value="F:antiporter activity"/>
    <property type="evidence" value="ECO:0007669"/>
    <property type="project" value="InterPro"/>
</dbReference>
<feature type="transmembrane region" description="Helical" evidence="10">
    <location>
        <begin position="357"/>
        <end position="379"/>
    </location>
</feature>
<keyword evidence="6 10" id="KW-1133">Transmembrane helix</keyword>
<dbReference type="InterPro" id="IPR006153">
    <property type="entry name" value="Cation/H_exchanger_TM"/>
</dbReference>
<gene>
    <name evidence="13" type="ORF">O6P43_022343</name>
</gene>
<evidence type="ECO:0000256" key="9">
    <source>
        <dbReference type="ARBA" id="ARBA00038341"/>
    </source>
</evidence>
<keyword evidence="3" id="KW-0633">Potassium transport</keyword>
<comment type="subcellular location">
    <subcellularLocation>
        <location evidence="1">Membrane</location>
        <topology evidence="1">Multi-pass membrane protein</topology>
    </subcellularLocation>
</comment>
<dbReference type="InterPro" id="IPR050794">
    <property type="entry name" value="CPA2_transporter"/>
</dbReference>
<feature type="domain" description="Cation/H+ exchanger transmembrane" evidence="11">
    <location>
        <begin position="57"/>
        <end position="438"/>
    </location>
</feature>
<dbReference type="GO" id="GO:0012505">
    <property type="term" value="C:endomembrane system"/>
    <property type="evidence" value="ECO:0007669"/>
    <property type="project" value="TreeGrafter"/>
</dbReference>
<dbReference type="GO" id="GO:0016020">
    <property type="term" value="C:membrane"/>
    <property type="evidence" value="ECO:0007669"/>
    <property type="project" value="UniProtKB-SubCell"/>
</dbReference>
<protein>
    <submittedName>
        <fullName evidence="13">Cation/H(+) antiporter 15-like</fullName>
    </submittedName>
</protein>
<keyword evidence="14" id="KW-1185">Reference proteome</keyword>
<feature type="transmembrane region" description="Helical" evidence="10">
    <location>
        <begin position="44"/>
        <end position="63"/>
    </location>
</feature>
<dbReference type="KEGG" id="qsa:O6P43_022343"/>
<feature type="transmembrane region" description="Helical" evidence="10">
    <location>
        <begin position="103"/>
        <end position="122"/>
    </location>
</feature>
<dbReference type="GO" id="GO:0006885">
    <property type="term" value="P:regulation of pH"/>
    <property type="evidence" value="ECO:0007669"/>
    <property type="project" value="TreeGrafter"/>
</dbReference>
<feature type="transmembrane region" description="Helical" evidence="10">
    <location>
        <begin position="182"/>
        <end position="200"/>
    </location>
</feature>
<accession>A0AAD7PHI8</accession>
<dbReference type="InterPro" id="IPR038770">
    <property type="entry name" value="Na+/solute_symporter_sf"/>
</dbReference>
<dbReference type="EMBL" id="JARAOO010000009">
    <property type="protein sequence ID" value="KAJ7955813.1"/>
    <property type="molecule type" value="Genomic_DNA"/>
</dbReference>
<dbReference type="GO" id="GO:1902600">
    <property type="term" value="P:proton transmembrane transport"/>
    <property type="evidence" value="ECO:0007669"/>
    <property type="project" value="InterPro"/>
</dbReference>
<reference evidence="13" key="1">
    <citation type="journal article" date="2023" name="Science">
        <title>Elucidation of the pathway for biosynthesis of saponin adjuvants from the soapbark tree.</title>
        <authorList>
            <person name="Reed J."/>
            <person name="Orme A."/>
            <person name="El-Demerdash A."/>
            <person name="Owen C."/>
            <person name="Martin L.B.B."/>
            <person name="Misra R.C."/>
            <person name="Kikuchi S."/>
            <person name="Rejzek M."/>
            <person name="Martin A.C."/>
            <person name="Harkess A."/>
            <person name="Leebens-Mack J."/>
            <person name="Louveau T."/>
            <person name="Stephenson M.J."/>
            <person name="Osbourn A."/>
        </authorList>
    </citation>
    <scope>NUCLEOTIDE SEQUENCE</scope>
    <source>
        <strain evidence="13">S10</strain>
    </source>
</reference>
<feature type="transmembrane region" description="Helical" evidence="10">
    <location>
        <begin position="239"/>
        <end position="261"/>
    </location>
</feature>
<dbReference type="PANTHER" id="PTHR32468">
    <property type="entry name" value="CATION/H + ANTIPORTER"/>
    <property type="match status" value="1"/>
</dbReference>
<sequence length="853" mass="94807">MASANEFAPPPMRFSVEKDDIRVCFNKTVPDESLFWKAENASTTSLPIFALQLVIVLTFHRVFVHIFKRLRQPRVVAETLVGVILGPSAIGGTPLFTSTIFPFAGMVTLETVANLGLLYYMFLIGLESDVKPVLRAAKKSYSIAISGIIIPAAMGYGLFQFLQLKSESPAKTSDLRFRGSMFWAISLANSNFPDLAKTLINLKLLRSKIGQIALTSSLATDFASWVLLLIALATLHDGYTYAMASGFVFIIFCFFVIRPVLKWLLENTANDENYNESHVQCILFGVIMCGFCTDALGAHAMTGAYILGVILPKGELKDLLLEKVEDFVSEIMLPLFFLVVGLRFNVVFLAAKIDGRVIVLIILLSMTAKILSTLFISWLHQMPFVDGLSLGVLMNTKGILTLITLSSGRDLLVLDNQTFAVMLLACWLMTFEVSPILFLLQKATWGSQQIKHRTIQNAKPDTELRILACIHNNRHVTSITNFLESSNPTRLSPVNVVAVELRELHGRASAMLIMHDAGNKFNNKKSLDSNQGKDTYKRNNSTELSTLDSLINMNSESISVNKVTVMSPYSTMYEDICNLADEKCITLILIPFFKQINYIGATGVGSVAAVAAAANVSSSTQENNHHAIRAVNKNVLDNAPCTIGIFVDRGFITGTIKEYSRHHMHMLRVAVLFVGGPDDREALAYAKRMFIRPNVHLMVIRFVPGPDAVDVNPIEFPDVDMDNMMAAIKASEQERMIDTSYLIQFKIEAVDYKNVHYVENVVNNAEHLMEEIKKMEPDDYDLFVLGRGDKSVSQLTYGLREWIDCPELGPLGDTLVSSRFTAEVSFLIMQHHTGIGIEAGDSDYTLTARNWKP</sequence>